<protein>
    <submittedName>
        <fullName evidence="1">Uncharacterized protein</fullName>
    </submittedName>
</protein>
<keyword evidence="2" id="KW-1185">Reference proteome</keyword>
<comment type="caution">
    <text evidence="1">The sequence shown here is derived from an EMBL/GenBank/DDBJ whole genome shotgun (WGS) entry which is preliminary data.</text>
</comment>
<proteinExistence type="predicted"/>
<organism evidence="1 2">
    <name type="scientific">Stieleria varia</name>
    <dbReference type="NCBI Taxonomy" id="2528005"/>
    <lineage>
        <taxon>Bacteria</taxon>
        <taxon>Pseudomonadati</taxon>
        <taxon>Planctomycetota</taxon>
        <taxon>Planctomycetia</taxon>
        <taxon>Pirellulales</taxon>
        <taxon>Pirellulaceae</taxon>
        <taxon>Stieleria</taxon>
    </lineage>
</organism>
<gene>
    <name evidence="1" type="ORF">Pla52n_63270</name>
</gene>
<name>A0A5C5ZYI0_9BACT</name>
<dbReference type="Proteomes" id="UP000320176">
    <property type="component" value="Unassembled WGS sequence"/>
</dbReference>
<dbReference type="AlphaFoldDB" id="A0A5C5ZYI0"/>
<reference evidence="1 2" key="1">
    <citation type="submission" date="2019-02" db="EMBL/GenBank/DDBJ databases">
        <title>Deep-cultivation of Planctomycetes and their phenomic and genomic characterization uncovers novel biology.</title>
        <authorList>
            <person name="Wiegand S."/>
            <person name="Jogler M."/>
            <person name="Boedeker C."/>
            <person name="Pinto D."/>
            <person name="Vollmers J."/>
            <person name="Rivas-Marin E."/>
            <person name="Kohn T."/>
            <person name="Peeters S.H."/>
            <person name="Heuer A."/>
            <person name="Rast P."/>
            <person name="Oberbeckmann S."/>
            <person name="Bunk B."/>
            <person name="Jeske O."/>
            <person name="Meyerdierks A."/>
            <person name="Storesund J.E."/>
            <person name="Kallscheuer N."/>
            <person name="Luecker S."/>
            <person name="Lage O.M."/>
            <person name="Pohl T."/>
            <person name="Merkel B.J."/>
            <person name="Hornburger P."/>
            <person name="Mueller R.-W."/>
            <person name="Bruemmer F."/>
            <person name="Labrenz M."/>
            <person name="Spormann A.M."/>
            <person name="Op Den Camp H."/>
            <person name="Overmann J."/>
            <person name="Amann R."/>
            <person name="Jetten M.S.M."/>
            <person name="Mascher T."/>
            <person name="Medema M.H."/>
            <person name="Devos D.P."/>
            <person name="Kaster A.-K."/>
            <person name="Ovreas L."/>
            <person name="Rohde M."/>
            <person name="Galperin M.Y."/>
            <person name="Jogler C."/>
        </authorList>
    </citation>
    <scope>NUCLEOTIDE SEQUENCE [LARGE SCALE GENOMIC DNA]</scope>
    <source>
        <strain evidence="1 2">Pla52n</strain>
    </source>
</reference>
<sequence length="58" mass="6334">MVVFAIRLHETLMRNGAKTVCAFQPPLDSVRFVLPYAGTGRYRVAADEYSGLAEACGN</sequence>
<accession>A0A5C5ZYI0</accession>
<evidence type="ECO:0000313" key="2">
    <source>
        <dbReference type="Proteomes" id="UP000320176"/>
    </source>
</evidence>
<dbReference type="EMBL" id="SJPN01000012">
    <property type="protein sequence ID" value="TWT92031.1"/>
    <property type="molecule type" value="Genomic_DNA"/>
</dbReference>
<evidence type="ECO:0000313" key="1">
    <source>
        <dbReference type="EMBL" id="TWT92031.1"/>
    </source>
</evidence>